<dbReference type="Pfam" id="PF00887">
    <property type="entry name" value="ACBP"/>
    <property type="match status" value="1"/>
</dbReference>
<proteinExistence type="inferred from homology"/>
<evidence type="ECO:0000256" key="1">
    <source>
        <dbReference type="ARBA" id="ARBA00005567"/>
    </source>
</evidence>
<comment type="similarity">
    <text evidence="1">Belongs to the ACBP family.</text>
</comment>
<evidence type="ECO:0000313" key="5">
    <source>
        <dbReference type="Proteomes" id="UP000812966"/>
    </source>
</evidence>
<dbReference type="GO" id="GO:0006631">
    <property type="term" value="P:fatty acid metabolic process"/>
    <property type="evidence" value="ECO:0007669"/>
    <property type="project" value="TreeGrafter"/>
</dbReference>
<keyword evidence="2" id="KW-0446">Lipid-binding</keyword>
<name>A0A8K0JFN3_9TREE</name>
<reference evidence="4" key="1">
    <citation type="submission" date="2020-04" db="EMBL/GenBank/DDBJ databases">
        <title>Analysis of mating type loci in Filobasidium floriforme.</title>
        <authorList>
            <person name="Nowrousian M."/>
        </authorList>
    </citation>
    <scope>NUCLEOTIDE SEQUENCE</scope>
    <source>
        <strain evidence="4">CBS 6242</strain>
    </source>
</reference>
<dbReference type="PROSITE" id="PS51228">
    <property type="entry name" value="ACB_2"/>
    <property type="match status" value="1"/>
</dbReference>
<dbReference type="AlphaFoldDB" id="A0A8K0JFN3"/>
<dbReference type="EMBL" id="JABELV010000184">
    <property type="protein sequence ID" value="KAG7528418.1"/>
    <property type="molecule type" value="Genomic_DNA"/>
</dbReference>
<evidence type="ECO:0000259" key="3">
    <source>
        <dbReference type="PROSITE" id="PS51228"/>
    </source>
</evidence>
<dbReference type="InterPro" id="IPR014352">
    <property type="entry name" value="FERM/acyl-CoA-bd_prot_sf"/>
</dbReference>
<evidence type="ECO:0000313" key="4">
    <source>
        <dbReference type="EMBL" id="KAG7528418.1"/>
    </source>
</evidence>
<keyword evidence="5" id="KW-1185">Reference proteome</keyword>
<sequence length="175" mass="19422">MRPAIRVSNALASTNSYSTTYISRFHTSSNRSTTYTYYHGRVSPFSCSSGHAETRNLTDPPPYPCSARTQAEFDQAVKEVRVTDGPIKPTLEDQKLFYGLFKQANEGDVNTPKPGMMQFTERGKWTAWESQKGKSEENAKKEYVQALFAILDRIPGPDADAIKKRVTDAGDAASA</sequence>
<accession>A0A8K0JFN3</accession>
<dbReference type="Proteomes" id="UP000812966">
    <property type="component" value="Unassembled WGS sequence"/>
</dbReference>
<dbReference type="PANTHER" id="PTHR23310:SF62">
    <property type="entry name" value="ACYL-COA BINDING PROTEIN 1, ISOFORM A"/>
    <property type="match status" value="1"/>
</dbReference>
<comment type="caution">
    <text evidence="4">The sequence shown here is derived from an EMBL/GenBank/DDBJ whole genome shotgun (WGS) entry which is preliminary data.</text>
</comment>
<dbReference type="InterPro" id="IPR035984">
    <property type="entry name" value="Acyl-CoA-binding_sf"/>
</dbReference>
<evidence type="ECO:0000256" key="2">
    <source>
        <dbReference type="ARBA" id="ARBA00023121"/>
    </source>
</evidence>
<dbReference type="InterPro" id="IPR000582">
    <property type="entry name" value="Acyl-CoA-binding_protein"/>
</dbReference>
<dbReference type="SUPFAM" id="SSF47027">
    <property type="entry name" value="Acyl-CoA binding protein"/>
    <property type="match status" value="1"/>
</dbReference>
<protein>
    <recommendedName>
        <fullName evidence="3">ACB domain-containing protein</fullName>
    </recommendedName>
</protein>
<dbReference type="PRINTS" id="PR00689">
    <property type="entry name" value="ACOABINDINGP"/>
</dbReference>
<dbReference type="Gene3D" id="1.20.80.10">
    <property type="match status" value="1"/>
</dbReference>
<feature type="domain" description="ACB" evidence="3">
    <location>
        <begin position="69"/>
        <end position="156"/>
    </location>
</feature>
<dbReference type="GO" id="GO:0000062">
    <property type="term" value="F:fatty-acyl-CoA binding"/>
    <property type="evidence" value="ECO:0007669"/>
    <property type="project" value="InterPro"/>
</dbReference>
<gene>
    <name evidence="4" type="ORF">FFLO_06164</name>
</gene>
<organism evidence="4 5">
    <name type="scientific">Filobasidium floriforme</name>
    <dbReference type="NCBI Taxonomy" id="5210"/>
    <lineage>
        <taxon>Eukaryota</taxon>
        <taxon>Fungi</taxon>
        <taxon>Dikarya</taxon>
        <taxon>Basidiomycota</taxon>
        <taxon>Agaricomycotina</taxon>
        <taxon>Tremellomycetes</taxon>
        <taxon>Filobasidiales</taxon>
        <taxon>Filobasidiaceae</taxon>
        <taxon>Filobasidium</taxon>
    </lineage>
</organism>
<dbReference type="PANTHER" id="PTHR23310">
    <property type="entry name" value="ACYL-COA-BINDING PROTEIN, ACBP"/>
    <property type="match status" value="1"/>
</dbReference>